<evidence type="ECO:0000313" key="1">
    <source>
        <dbReference type="EMBL" id="MPC24703.1"/>
    </source>
</evidence>
<sequence length="567" mass="65475">MKDVLEAILLNYRQIEEILSVLSAGRLQMRHEKSGVPIYRPAAELSGAQFEIAFGAQFENAKCCGLLWKAMANTKAIHTAQTYCQRVKSKAQYKHYLRSPYSLIHHYYKDLGTLGKAQQFVRNFPKLKRVPLFQLDHIFRLIKDDGYCWKEVERFKEVLLLTPLQYKLRVQLLQTLSLSQPSLYYVPWMTLLMDSTVKFSREDPKSIFKSDPIEHLIASSTDLNLPESTLQAARDLSNSDDTVTLKQVFLYLLKHYLAHRFSEDTEVVGSFLHSTLATYLWKPLYHYPVLCDLFIDSLELNFSEVQKQPQLFYLDPTNTKEILEKFPSIGGTPTREVAKAVPKVLQIPASHLVAWLRLLQKHKVHPFTCTYHTVALFKTSWFSEVGERLQTLKQLQEWEFIMVSEKMFELLRSQEQIKNVLNSVESGRIITSLSVAMTHAQHTNRHLCRSATPEVVSYAATALGLPPEEIREVLEEEIFTPYGLVNFKTVLWLLLDYGFTREQVLAGALVLNMEAAVVEQVLKDLHTRPEVQPFAEWMENPFILHLVAYCVRKDFPHMGIHIKNKNS</sequence>
<protein>
    <submittedName>
        <fullName evidence="1">Uncharacterized protein</fullName>
    </submittedName>
</protein>
<organism evidence="1 2">
    <name type="scientific">Portunus trituberculatus</name>
    <name type="common">Swimming crab</name>
    <name type="synonym">Neptunus trituberculatus</name>
    <dbReference type="NCBI Taxonomy" id="210409"/>
    <lineage>
        <taxon>Eukaryota</taxon>
        <taxon>Metazoa</taxon>
        <taxon>Ecdysozoa</taxon>
        <taxon>Arthropoda</taxon>
        <taxon>Crustacea</taxon>
        <taxon>Multicrustacea</taxon>
        <taxon>Malacostraca</taxon>
        <taxon>Eumalacostraca</taxon>
        <taxon>Eucarida</taxon>
        <taxon>Decapoda</taxon>
        <taxon>Pleocyemata</taxon>
        <taxon>Brachyura</taxon>
        <taxon>Eubrachyura</taxon>
        <taxon>Portunoidea</taxon>
        <taxon>Portunidae</taxon>
        <taxon>Portuninae</taxon>
        <taxon>Portunus</taxon>
    </lineage>
</organism>
<evidence type="ECO:0000313" key="2">
    <source>
        <dbReference type="Proteomes" id="UP000324222"/>
    </source>
</evidence>
<accession>A0A5B7DUS3</accession>
<dbReference type="Proteomes" id="UP000324222">
    <property type="component" value="Unassembled WGS sequence"/>
</dbReference>
<gene>
    <name evidence="1" type="ORF">E2C01_017791</name>
</gene>
<keyword evidence="2" id="KW-1185">Reference proteome</keyword>
<dbReference type="OrthoDB" id="10064535at2759"/>
<comment type="caution">
    <text evidence="1">The sequence shown here is derived from an EMBL/GenBank/DDBJ whole genome shotgun (WGS) entry which is preliminary data.</text>
</comment>
<proteinExistence type="predicted"/>
<reference evidence="1 2" key="1">
    <citation type="submission" date="2019-05" db="EMBL/GenBank/DDBJ databases">
        <title>Another draft genome of Portunus trituberculatus and its Hox gene families provides insights of decapod evolution.</title>
        <authorList>
            <person name="Jeong J.-H."/>
            <person name="Song I."/>
            <person name="Kim S."/>
            <person name="Choi T."/>
            <person name="Kim D."/>
            <person name="Ryu S."/>
            <person name="Kim W."/>
        </authorList>
    </citation>
    <scope>NUCLEOTIDE SEQUENCE [LARGE SCALE GENOMIC DNA]</scope>
    <source>
        <tissue evidence="1">Muscle</tissue>
    </source>
</reference>
<name>A0A5B7DUS3_PORTR</name>
<dbReference type="EMBL" id="VSRR010001363">
    <property type="protein sequence ID" value="MPC24703.1"/>
    <property type="molecule type" value="Genomic_DNA"/>
</dbReference>
<dbReference type="AlphaFoldDB" id="A0A5B7DUS3"/>